<dbReference type="SUPFAM" id="SSF55681">
    <property type="entry name" value="Class II aaRS and biotin synthetases"/>
    <property type="match status" value="1"/>
</dbReference>
<dbReference type="GO" id="GO:0006313">
    <property type="term" value="P:DNA transposition"/>
    <property type="evidence" value="ECO:0007669"/>
    <property type="project" value="InterPro"/>
</dbReference>
<sequence>MPRKNRLFIPGMPHLTQLRGHNGEALFRHEEDYSAFERCMQDAAQRYAVSIHSWSLAVPRILLLVSAPDKQALSRFIQHIGRSYVPYYNRRYQRHGALWDSRYLCSPLEPETYFLAVKRFIECDEDGSPGCHSHGNLPSGLIVPHPVWLKLGENEQQRQAHFQEFCRQPVNRALVTRIRHALAQNCLLASPALSQQLEAQMERPLRARHCGRPRKYESSPSEQWTWLELQAEQFLRQHGYQQIRLPLLEHTSLFAPGGPVMADKGKLRGDGTTGCLRLMADNPHTAVMSRIWYSGAMFRQRSLDGDIRQNHQIGVEAFGMPGVDIELEHLVMQAVFFRRIGLGEMAELHINMLGDESSLAAFRRALRDYYQPIAHLLNPEQQHWLEKHPEWLIHHEDILLQRLAPAAPCLADFITVDSRHRFQRLQHALTQAGIAWQYDPALFPANDYCQLVFEWRSIAIERELIISRGGRYDACASRIAEKPVSACGFAFMMEPIVTLLGYRPHPARAHSSTDIVIIAGQPRVAAQAVLLGRSLRQQFPYLSIINDCSPQRISTRYKNSRRLGARFILEIEGDGETVILSDSRDHRIKICTLDNITDRLAQVVLSQ</sequence>
<dbReference type="Pfam" id="PF01797">
    <property type="entry name" value="Y1_Tnp"/>
    <property type="match status" value="1"/>
</dbReference>
<dbReference type="GO" id="GO:0006427">
    <property type="term" value="P:histidyl-tRNA aminoacylation"/>
    <property type="evidence" value="ECO:0007669"/>
    <property type="project" value="TreeGrafter"/>
</dbReference>
<evidence type="ECO:0000313" key="3">
    <source>
        <dbReference type="Proteomes" id="UP000514462"/>
    </source>
</evidence>
<dbReference type="GO" id="GO:0005737">
    <property type="term" value="C:cytoplasm"/>
    <property type="evidence" value="ECO:0007669"/>
    <property type="project" value="InterPro"/>
</dbReference>
<evidence type="ECO:0000259" key="1">
    <source>
        <dbReference type="SMART" id="SM01321"/>
    </source>
</evidence>
<organism evidence="2 3">
    <name type="scientific">Klebsiella aerogenes</name>
    <name type="common">Enterobacter aerogenes</name>
    <dbReference type="NCBI Taxonomy" id="548"/>
    <lineage>
        <taxon>Bacteria</taxon>
        <taxon>Pseudomonadati</taxon>
        <taxon>Pseudomonadota</taxon>
        <taxon>Gammaproteobacteria</taxon>
        <taxon>Enterobacterales</taxon>
        <taxon>Enterobacteriaceae</taxon>
        <taxon>Klebsiella/Raoultella group</taxon>
        <taxon>Klebsiella</taxon>
    </lineage>
</organism>
<dbReference type="GO" id="GO:0004803">
    <property type="term" value="F:transposase activity"/>
    <property type="evidence" value="ECO:0007669"/>
    <property type="project" value="InterPro"/>
</dbReference>
<dbReference type="RefSeq" id="WP_182014474.1">
    <property type="nucleotide sequence ID" value="NZ_CP055904.1"/>
</dbReference>
<name>A0AAP9QYS2_KLEAE</name>
<dbReference type="Gene3D" id="3.30.930.10">
    <property type="entry name" value="Bira Bifunctional Protein, Domain 2"/>
    <property type="match status" value="1"/>
</dbReference>
<proteinExistence type="predicted"/>
<dbReference type="GO" id="GO:0016757">
    <property type="term" value="F:glycosyltransferase activity"/>
    <property type="evidence" value="ECO:0007669"/>
    <property type="project" value="UniProtKB-KW"/>
</dbReference>
<dbReference type="PANTHER" id="PTHR43707:SF1">
    <property type="entry name" value="HISTIDINE--TRNA LIGASE, MITOCHONDRIAL-RELATED"/>
    <property type="match status" value="1"/>
</dbReference>
<keyword evidence="2" id="KW-0808">Transferase</keyword>
<dbReference type="GO" id="GO:0003677">
    <property type="term" value="F:DNA binding"/>
    <property type="evidence" value="ECO:0007669"/>
    <property type="project" value="InterPro"/>
</dbReference>
<gene>
    <name evidence="2" type="ORF">HV331_15050</name>
</gene>
<dbReference type="InterPro" id="IPR041715">
    <property type="entry name" value="HisRS-like_core"/>
</dbReference>
<dbReference type="Proteomes" id="UP000514462">
    <property type="component" value="Chromosome"/>
</dbReference>
<dbReference type="InterPro" id="IPR036515">
    <property type="entry name" value="Transposase_17_sf"/>
</dbReference>
<dbReference type="EMBL" id="CP055904">
    <property type="protein sequence ID" value="QMR40734.1"/>
    <property type="molecule type" value="Genomic_DNA"/>
</dbReference>
<dbReference type="AlphaFoldDB" id="A0AAP9QYS2"/>
<feature type="domain" description="Transposase IS200-like" evidence="1">
    <location>
        <begin position="9"/>
        <end position="124"/>
    </location>
</feature>
<dbReference type="SUPFAM" id="SSF143422">
    <property type="entry name" value="Transposase IS200-like"/>
    <property type="match status" value="1"/>
</dbReference>
<dbReference type="Pfam" id="PF13393">
    <property type="entry name" value="tRNA-synt_His"/>
    <property type="match status" value="1"/>
</dbReference>
<dbReference type="PANTHER" id="PTHR43707">
    <property type="entry name" value="HISTIDYL-TRNA SYNTHETASE"/>
    <property type="match status" value="1"/>
</dbReference>
<accession>A0AAP9QYS2</accession>
<dbReference type="SUPFAM" id="SSF52954">
    <property type="entry name" value="Class II aaRS ABD-related"/>
    <property type="match status" value="1"/>
</dbReference>
<protein>
    <submittedName>
        <fullName evidence="2">ATP phosphoribosyltransferase regulatory subunit</fullName>
    </submittedName>
</protein>
<dbReference type="GO" id="GO:0004821">
    <property type="term" value="F:histidine-tRNA ligase activity"/>
    <property type="evidence" value="ECO:0007669"/>
    <property type="project" value="TreeGrafter"/>
</dbReference>
<reference evidence="3" key="1">
    <citation type="submission" date="2020-06" db="EMBL/GenBank/DDBJ databases">
        <title>REHAB project genomes.</title>
        <authorList>
            <person name="Shaw L.P."/>
        </authorList>
    </citation>
    <scope>NUCLEOTIDE SEQUENCE [LARGE SCALE GENOMIC DNA]</scope>
    <source>
        <strain evidence="3">RHBSTW-00938</strain>
    </source>
</reference>
<keyword evidence="2" id="KW-0328">Glycosyltransferase</keyword>
<dbReference type="Gene3D" id="3.30.70.1290">
    <property type="entry name" value="Transposase IS200-like"/>
    <property type="match status" value="1"/>
</dbReference>
<dbReference type="InterPro" id="IPR002686">
    <property type="entry name" value="Transposase_17"/>
</dbReference>
<dbReference type="InterPro" id="IPR045864">
    <property type="entry name" value="aa-tRNA-synth_II/BPL/LPL"/>
</dbReference>
<dbReference type="InterPro" id="IPR004516">
    <property type="entry name" value="HisRS/HisZ"/>
</dbReference>
<dbReference type="SMART" id="SM01321">
    <property type="entry name" value="Y1_Tnp"/>
    <property type="match status" value="1"/>
</dbReference>
<evidence type="ECO:0000313" key="2">
    <source>
        <dbReference type="EMBL" id="QMR40734.1"/>
    </source>
</evidence>